<dbReference type="InterPro" id="IPR050739">
    <property type="entry name" value="MFP"/>
</dbReference>
<evidence type="ECO:0000256" key="2">
    <source>
        <dbReference type="ARBA" id="ARBA00009477"/>
    </source>
</evidence>
<comment type="similarity">
    <text evidence="2">Belongs to the membrane fusion protein (MFP) (TC 8.A.1) family.</text>
</comment>
<evidence type="ECO:0000259" key="7">
    <source>
        <dbReference type="Pfam" id="PF25990"/>
    </source>
</evidence>
<dbReference type="Proteomes" id="UP000637695">
    <property type="component" value="Unassembled WGS sequence"/>
</dbReference>
<evidence type="ECO:0000259" key="8">
    <source>
        <dbReference type="Pfam" id="PF25997"/>
    </source>
</evidence>
<evidence type="ECO:0000313" key="10">
    <source>
        <dbReference type="Proteomes" id="UP000637695"/>
    </source>
</evidence>
<feature type="domain" description="YhbJ barrel-sandwich hybrid" evidence="8">
    <location>
        <begin position="48"/>
        <end position="116"/>
    </location>
</feature>
<keyword evidence="10" id="KW-1185">Reference proteome</keyword>
<evidence type="ECO:0000313" key="9">
    <source>
        <dbReference type="EMBL" id="GGJ14139.1"/>
    </source>
</evidence>
<keyword evidence="3 6" id="KW-0812">Transmembrane</keyword>
<sequence length="213" mass="22453">MNARRLLVVNILIILVIIVVGFVGYYLYNQSTMYLSTDNAQVSGQQIAIDAPAAGKLVHWKGALGAHFNAGQAVGDIDVGGGKLVPVAMPQDGTIVLNSAVNNEFVAPGTPLAYAYDLNHLWVTANIKETEISDVKVGQDVDVTVDAYPGITLKGTVSQIGLATAATFSLLPQNNDTANFTKVTQVIPVIISLQGDQGIGLVPGMSATVRIHR</sequence>
<evidence type="ECO:0000256" key="5">
    <source>
        <dbReference type="ARBA" id="ARBA00023136"/>
    </source>
</evidence>
<evidence type="ECO:0000256" key="4">
    <source>
        <dbReference type="ARBA" id="ARBA00022989"/>
    </source>
</evidence>
<dbReference type="Pfam" id="PF25997">
    <property type="entry name" value="BSH_YhbJ"/>
    <property type="match status" value="1"/>
</dbReference>
<dbReference type="Pfam" id="PF25990">
    <property type="entry name" value="Beta-barrel_YknX"/>
    <property type="match status" value="1"/>
</dbReference>
<dbReference type="GO" id="GO:0055085">
    <property type="term" value="P:transmembrane transport"/>
    <property type="evidence" value="ECO:0007669"/>
    <property type="project" value="InterPro"/>
</dbReference>
<evidence type="ECO:0000256" key="6">
    <source>
        <dbReference type="SAM" id="Phobius"/>
    </source>
</evidence>
<keyword evidence="5 6" id="KW-0472">Membrane</keyword>
<dbReference type="InterPro" id="IPR058636">
    <property type="entry name" value="Beta-barrel_YknX"/>
</dbReference>
<dbReference type="RefSeq" id="WP_188883457.1">
    <property type="nucleotide sequence ID" value="NZ_BMOY01000065.1"/>
</dbReference>
<dbReference type="InterPro" id="IPR058635">
    <property type="entry name" value="BSH_YhbJ"/>
</dbReference>
<dbReference type="Gene3D" id="2.40.30.170">
    <property type="match status" value="1"/>
</dbReference>
<protein>
    <submittedName>
        <fullName evidence="9">Multidrug resistance protein A</fullName>
    </submittedName>
</protein>
<organism evidence="9 10">
    <name type="scientific">Alicyclobacillus cellulosilyticus</name>
    <dbReference type="NCBI Taxonomy" id="1003997"/>
    <lineage>
        <taxon>Bacteria</taxon>
        <taxon>Bacillati</taxon>
        <taxon>Bacillota</taxon>
        <taxon>Bacilli</taxon>
        <taxon>Bacillales</taxon>
        <taxon>Alicyclobacillaceae</taxon>
        <taxon>Alicyclobacillus</taxon>
    </lineage>
</organism>
<evidence type="ECO:0000256" key="1">
    <source>
        <dbReference type="ARBA" id="ARBA00004167"/>
    </source>
</evidence>
<accession>A0A917KIE8</accession>
<dbReference type="GO" id="GO:0016020">
    <property type="term" value="C:membrane"/>
    <property type="evidence" value="ECO:0007669"/>
    <property type="project" value="UniProtKB-SubCell"/>
</dbReference>
<reference evidence="9" key="2">
    <citation type="submission" date="2020-09" db="EMBL/GenBank/DDBJ databases">
        <authorList>
            <person name="Sun Q."/>
            <person name="Ohkuma M."/>
        </authorList>
    </citation>
    <scope>NUCLEOTIDE SEQUENCE</scope>
    <source>
        <strain evidence="9">JCM 18487</strain>
    </source>
</reference>
<dbReference type="PANTHER" id="PTHR30386">
    <property type="entry name" value="MEMBRANE FUSION SUBUNIT OF EMRAB-TOLC MULTIDRUG EFFLUX PUMP"/>
    <property type="match status" value="1"/>
</dbReference>
<proteinExistence type="inferred from homology"/>
<dbReference type="EMBL" id="BMOY01000065">
    <property type="protein sequence ID" value="GGJ14139.1"/>
    <property type="molecule type" value="Genomic_DNA"/>
</dbReference>
<dbReference type="PANTHER" id="PTHR30386:SF26">
    <property type="entry name" value="TRANSPORT PROTEIN COMB"/>
    <property type="match status" value="1"/>
</dbReference>
<feature type="domain" description="YknX-like beta-barrel" evidence="7">
    <location>
        <begin position="123"/>
        <end position="211"/>
    </location>
</feature>
<name>A0A917KIE8_9BACL</name>
<evidence type="ECO:0000256" key="3">
    <source>
        <dbReference type="ARBA" id="ARBA00022692"/>
    </source>
</evidence>
<comment type="caution">
    <text evidence="9">The sequence shown here is derived from an EMBL/GenBank/DDBJ whole genome shotgun (WGS) entry which is preliminary data.</text>
</comment>
<keyword evidence="4 6" id="KW-1133">Transmembrane helix</keyword>
<comment type="subcellular location">
    <subcellularLocation>
        <location evidence="1">Membrane</location>
        <topology evidence="1">Single-pass membrane protein</topology>
    </subcellularLocation>
</comment>
<feature type="transmembrane region" description="Helical" evidence="6">
    <location>
        <begin position="7"/>
        <end position="28"/>
    </location>
</feature>
<gene>
    <name evidence="9" type="ORF">GCM10010885_24340</name>
</gene>
<dbReference type="AlphaFoldDB" id="A0A917KIE8"/>
<reference evidence="9" key="1">
    <citation type="journal article" date="2014" name="Int. J. Syst. Evol. Microbiol.">
        <title>Complete genome sequence of Corynebacterium casei LMG S-19264T (=DSM 44701T), isolated from a smear-ripened cheese.</title>
        <authorList>
            <consortium name="US DOE Joint Genome Institute (JGI-PGF)"/>
            <person name="Walter F."/>
            <person name="Albersmeier A."/>
            <person name="Kalinowski J."/>
            <person name="Ruckert C."/>
        </authorList>
    </citation>
    <scope>NUCLEOTIDE SEQUENCE</scope>
    <source>
        <strain evidence="9">JCM 18487</strain>
    </source>
</reference>